<dbReference type="PANTHER" id="PTHR30266:SF2">
    <property type="entry name" value="LARGE-CONDUCTANCE MECHANOSENSITIVE CHANNEL"/>
    <property type="match status" value="1"/>
</dbReference>
<dbReference type="PRINTS" id="PR01264">
    <property type="entry name" value="MECHCHANNEL"/>
</dbReference>
<keyword evidence="12" id="KW-1185">Reference proteome</keyword>
<keyword evidence="9 10" id="KW-0407">Ion channel</keyword>
<dbReference type="EMBL" id="JADEXG010000056">
    <property type="protein sequence ID" value="MBE9079426.1"/>
    <property type="molecule type" value="Genomic_DNA"/>
</dbReference>
<evidence type="ECO:0000256" key="7">
    <source>
        <dbReference type="ARBA" id="ARBA00023065"/>
    </source>
</evidence>
<dbReference type="InterPro" id="IPR037673">
    <property type="entry name" value="MSC/AndL"/>
</dbReference>
<organism evidence="11 12">
    <name type="scientific">Vasconcelosia minhoensis LEGE 07310</name>
    <dbReference type="NCBI Taxonomy" id="915328"/>
    <lineage>
        <taxon>Bacteria</taxon>
        <taxon>Bacillati</taxon>
        <taxon>Cyanobacteriota</taxon>
        <taxon>Cyanophyceae</taxon>
        <taxon>Nodosilineales</taxon>
        <taxon>Cymatolegaceae</taxon>
        <taxon>Vasconcelosia</taxon>
        <taxon>Vasconcelosia minhoensis</taxon>
    </lineage>
</organism>
<dbReference type="PANTHER" id="PTHR30266">
    <property type="entry name" value="MECHANOSENSITIVE CHANNEL MSCL"/>
    <property type="match status" value="1"/>
</dbReference>
<dbReference type="PROSITE" id="PS01327">
    <property type="entry name" value="MSCL"/>
    <property type="match status" value="1"/>
</dbReference>
<comment type="function">
    <text evidence="10">Channel that opens in response to stretch forces in the membrane lipid bilayer. May participate in the regulation of osmotic pressure changes within the cell.</text>
</comment>
<name>A0A8J7ARU0_9CYAN</name>
<dbReference type="NCBIfam" id="TIGR00220">
    <property type="entry name" value="mscL"/>
    <property type="match status" value="1"/>
</dbReference>
<evidence type="ECO:0000256" key="4">
    <source>
        <dbReference type="ARBA" id="ARBA00022475"/>
    </source>
</evidence>
<gene>
    <name evidence="10 11" type="primary">mscL</name>
    <name evidence="11" type="ORF">IQ241_19345</name>
</gene>
<dbReference type="HAMAP" id="MF_00115">
    <property type="entry name" value="MscL"/>
    <property type="match status" value="1"/>
</dbReference>
<accession>A0A8J7ARU0</accession>
<comment type="caution">
    <text evidence="11">The sequence shown here is derived from an EMBL/GenBank/DDBJ whole genome shotgun (WGS) entry which is preliminary data.</text>
</comment>
<dbReference type="AlphaFoldDB" id="A0A8J7ARU0"/>
<dbReference type="SUPFAM" id="SSF81330">
    <property type="entry name" value="Gated mechanosensitive channel"/>
    <property type="match status" value="1"/>
</dbReference>
<evidence type="ECO:0000256" key="10">
    <source>
        <dbReference type="HAMAP-Rule" id="MF_00115"/>
    </source>
</evidence>
<evidence type="ECO:0000313" key="11">
    <source>
        <dbReference type="EMBL" id="MBE9079426.1"/>
    </source>
</evidence>
<dbReference type="Proteomes" id="UP000636505">
    <property type="component" value="Unassembled WGS sequence"/>
</dbReference>
<keyword evidence="4 10" id="KW-1003">Cell membrane</keyword>
<dbReference type="InterPro" id="IPR001185">
    <property type="entry name" value="MS_channel"/>
</dbReference>
<dbReference type="Pfam" id="PF01741">
    <property type="entry name" value="MscL"/>
    <property type="match status" value="1"/>
</dbReference>
<dbReference type="Gene3D" id="1.10.1200.120">
    <property type="entry name" value="Large-conductance mechanosensitive channel, MscL, domain 1"/>
    <property type="match status" value="1"/>
</dbReference>
<keyword evidence="5 10" id="KW-0812">Transmembrane</keyword>
<evidence type="ECO:0000313" key="12">
    <source>
        <dbReference type="Proteomes" id="UP000636505"/>
    </source>
</evidence>
<dbReference type="GO" id="GO:0005886">
    <property type="term" value="C:plasma membrane"/>
    <property type="evidence" value="ECO:0007669"/>
    <property type="project" value="UniProtKB-SubCell"/>
</dbReference>
<evidence type="ECO:0000256" key="5">
    <source>
        <dbReference type="ARBA" id="ARBA00022692"/>
    </source>
</evidence>
<dbReference type="RefSeq" id="WP_193910378.1">
    <property type="nucleotide sequence ID" value="NZ_JADEXG010000056.1"/>
</dbReference>
<comment type="subunit">
    <text evidence="10">Homopentamer.</text>
</comment>
<evidence type="ECO:0000256" key="1">
    <source>
        <dbReference type="ARBA" id="ARBA00004651"/>
    </source>
</evidence>
<comment type="similarity">
    <text evidence="2 10">Belongs to the MscL family.</text>
</comment>
<evidence type="ECO:0000256" key="3">
    <source>
        <dbReference type="ARBA" id="ARBA00022448"/>
    </source>
</evidence>
<evidence type="ECO:0000256" key="8">
    <source>
        <dbReference type="ARBA" id="ARBA00023136"/>
    </source>
</evidence>
<dbReference type="InterPro" id="IPR019823">
    <property type="entry name" value="Mechanosensitive_channel_CS"/>
</dbReference>
<dbReference type="GO" id="GO:0008381">
    <property type="term" value="F:mechanosensitive monoatomic ion channel activity"/>
    <property type="evidence" value="ECO:0007669"/>
    <property type="project" value="UniProtKB-UniRule"/>
</dbReference>
<evidence type="ECO:0000256" key="2">
    <source>
        <dbReference type="ARBA" id="ARBA00007254"/>
    </source>
</evidence>
<reference evidence="11" key="1">
    <citation type="submission" date="2020-10" db="EMBL/GenBank/DDBJ databases">
        <authorList>
            <person name="Castelo-Branco R."/>
            <person name="Eusebio N."/>
            <person name="Adriana R."/>
            <person name="Vieira A."/>
            <person name="Brugerolle De Fraissinette N."/>
            <person name="Rezende De Castro R."/>
            <person name="Schneider M.P."/>
            <person name="Vasconcelos V."/>
            <person name="Leao P.N."/>
        </authorList>
    </citation>
    <scope>NUCLEOTIDE SEQUENCE</scope>
    <source>
        <strain evidence="11">LEGE 07310</strain>
    </source>
</reference>
<comment type="subcellular location">
    <subcellularLocation>
        <location evidence="1 10">Cell membrane</location>
        <topology evidence="1 10">Multi-pass membrane protein</topology>
    </subcellularLocation>
</comment>
<proteinExistence type="inferred from homology"/>
<keyword evidence="7 10" id="KW-0406">Ion transport</keyword>
<feature type="transmembrane region" description="Helical" evidence="10">
    <location>
        <begin position="79"/>
        <end position="101"/>
    </location>
</feature>
<keyword evidence="6 10" id="KW-1133">Transmembrane helix</keyword>
<evidence type="ECO:0000256" key="9">
    <source>
        <dbReference type="ARBA" id="ARBA00023303"/>
    </source>
</evidence>
<sequence length="137" mass="15412">MVTRQRTRAGGFIRDFKAFIMRGNVVDLAIAVIIGAAFGAIIQSLVDDIITPVILTPALQAANVDDIANLSYNGIKYGVFLSTVLNFIVISFALFVIIRIFERFKRKEEVQETIEPTVEERLNETLIRLNSLLERKL</sequence>
<dbReference type="InterPro" id="IPR036019">
    <property type="entry name" value="MscL_channel"/>
</dbReference>
<protein>
    <recommendedName>
        <fullName evidence="10">Large-conductance mechanosensitive channel</fullName>
    </recommendedName>
</protein>
<feature type="transmembrane region" description="Helical" evidence="10">
    <location>
        <begin position="21"/>
        <end position="42"/>
    </location>
</feature>
<evidence type="ECO:0000256" key="6">
    <source>
        <dbReference type="ARBA" id="ARBA00022989"/>
    </source>
</evidence>
<keyword evidence="8 10" id="KW-0472">Membrane</keyword>
<keyword evidence="3 10" id="KW-0813">Transport</keyword>